<dbReference type="EMBL" id="JAYJLD010000046">
    <property type="protein sequence ID" value="MEB3103715.1"/>
    <property type="molecule type" value="Genomic_DNA"/>
</dbReference>
<comment type="caution">
    <text evidence="1">The sequence shown here is derived from an EMBL/GenBank/DDBJ whole genome shotgun (WGS) entry which is preliminary data.</text>
</comment>
<gene>
    <name evidence="1" type="ORF">VF724_18930</name>
</gene>
<reference evidence="1" key="1">
    <citation type="submission" date="2023-12" db="EMBL/GenBank/DDBJ databases">
        <title>Fervidustalea candida gen. nov., sp. nov., a novel member of the family Paenibacillaceae isolated from a geothermal area.</title>
        <authorList>
            <person name="Li W.-J."/>
            <person name="Jiao J.-Y."/>
            <person name="Chen Y."/>
        </authorList>
    </citation>
    <scope>NUCLEOTIDE SEQUENCE</scope>
    <source>
        <strain evidence="1">SYSU GA230002</strain>
    </source>
</reference>
<dbReference type="Proteomes" id="UP001310386">
    <property type="component" value="Unassembled WGS sequence"/>
</dbReference>
<organism evidence="1 2">
    <name type="scientific">Ferviditalea candida</name>
    <dbReference type="NCBI Taxonomy" id="3108399"/>
    <lineage>
        <taxon>Bacteria</taxon>
        <taxon>Bacillati</taxon>
        <taxon>Bacillota</taxon>
        <taxon>Bacilli</taxon>
        <taxon>Bacillales</taxon>
        <taxon>Paenibacillaceae</taxon>
        <taxon>Ferviditalea</taxon>
    </lineage>
</organism>
<evidence type="ECO:0000313" key="2">
    <source>
        <dbReference type="Proteomes" id="UP001310386"/>
    </source>
</evidence>
<evidence type="ECO:0000313" key="1">
    <source>
        <dbReference type="EMBL" id="MEB3103715.1"/>
    </source>
</evidence>
<dbReference type="Pfam" id="PF05593">
    <property type="entry name" value="RHS_repeat"/>
    <property type="match status" value="1"/>
</dbReference>
<proteinExistence type="predicted"/>
<sequence length="112" mass="12953">MFPAETKCYSHNYAYDAAGNRINMTNEAGGSTVYGYDEFQRLTYVQYPDGISSSYMYDEVGNRLSFLQGNEQIDYSYDFADRLTVTQSVSWHRIKQKPLPDRYTLPMTRTGI</sequence>
<accession>A0ABU5ZMK4</accession>
<keyword evidence="2" id="KW-1185">Reference proteome</keyword>
<name>A0ABU5ZMK4_9BACL</name>
<protein>
    <submittedName>
        <fullName evidence="1">RHS repeat domain-containing protein</fullName>
    </submittedName>
</protein>
<dbReference type="Gene3D" id="2.180.10.10">
    <property type="entry name" value="RHS repeat-associated core"/>
    <property type="match status" value="1"/>
</dbReference>
<dbReference type="InterPro" id="IPR031325">
    <property type="entry name" value="RHS_repeat"/>
</dbReference>